<feature type="compositionally biased region" description="Basic residues" evidence="1">
    <location>
        <begin position="83"/>
        <end position="97"/>
    </location>
</feature>
<evidence type="ECO:0000313" key="3">
    <source>
        <dbReference type="Proteomes" id="UP000694404"/>
    </source>
</evidence>
<evidence type="ECO:0000256" key="1">
    <source>
        <dbReference type="SAM" id="MobiDB-lite"/>
    </source>
</evidence>
<accession>A0A8C0ISJ6</accession>
<reference evidence="2" key="2">
    <citation type="submission" date="2025-09" db="UniProtKB">
        <authorList>
            <consortium name="Ensembl"/>
        </authorList>
    </citation>
    <scope>IDENTIFICATION</scope>
</reference>
<dbReference type="AlphaFoldDB" id="A0A8C0ISJ6"/>
<evidence type="ECO:0000313" key="2">
    <source>
        <dbReference type="Ensembl" id="ENSCABP00000016254.1"/>
    </source>
</evidence>
<reference evidence="2" key="1">
    <citation type="submission" date="2025-08" db="UniProtKB">
        <authorList>
            <consortium name="Ensembl"/>
        </authorList>
    </citation>
    <scope>IDENTIFICATION</scope>
</reference>
<protein>
    <submittedName>
        <fullName evidence="2">Uncharacterized protein</fullName>
    </submittedName>
</protein>
<feature type="region of interest" description="Disordered" evidence="1">
    <location>
        <begin position="55"/>
        <end position="144"/>
    </location>
</feature>
<name>A0A8C0ISJ6_CHEAB</name>
<dbReference type="GeneTree" id="ENSGT00960000189568"/>
<organism evidence="2 3">
    <name type="scientific">Chelonoidis abingdonii</name>
    <name type="common">Abingdon island giant tortoise</name>
    <name type="synonym">Testudo abingdonii</name>
    <dbReference type="NCBI Taxonomy" id="106734"/>
    <lineage>
        <taxon>Eukaryota</taxon>
        <taxon>Metazoa</taxon>
        <taxon>Chordata</taxon>
        <taxon>Craniata</taxon>
        <taxon>Vertebrata</taxon>
        <taxon>Euteleostomi</taxon>
        <taxon>Archelosauria</taxon>
        <taxon>Testudinata</taxon>
        <taxon>Testudines</taxon>
        <taxon>Cryptodira</taxon>
        <taxon>Durocryptodira</taxon>
        <taxon>Testudinoidea</taxon>
        <taxon>Testudinidae</taxon>
        <taxon>Chelonoidis</taxon>
    </lineage>
</organism>
<dbReference type="Proteomes" id="UP000694404">
    <property type="component" value="Unplaced"/>
</dbReference>
<dbReference type="OMA" id="CYINQAN"/>
<feature type="compositionally biased region" description="Basic and acidic residues" evidence="1">
    <location>
        <begin position="98"/>
        <end position="129"/>
    </location>
</feature>
<keyword evidence="3" id="KW-1185">Reference proteome</keyword>
<dbReference type="Ensembl" id="ENSCABT00000017814.1">
    <property type="protein sequence ID" value="ENSCABP00000016254.1"/>
    <property type="gene ID" value="ENSCABG00000012085.1"/>
</dbReference>
<feature type="compositionally biased region" description="Basic and acidic residues" evidence="1">
    <location>
        <begin position="66"/>
        <end position="82"/>
    </location>
</feature>
<proteinExistence type="predicted"/>
<sequence length="159" mass="18251">FTSHIWMGFPWKPVNITLTSWYWIGLGTIETSNKNSGQRSYGIGGIYLQKKIQEITGRTTHGSGSSEKKESEDDRGKAEVENKHRKRMRSPFGRHRERSFSRERPAFTSKKEADHIQATEGNEKLKDIDSDALSTSSHGNSNTLVWFCPQLRPKRRKTI</sequence>
<feature type="compositionally biased region" description="Polar residues" evidence="1">
    <location>
        <begin position="132"/>
        <end position="144"/>
    </location>
</feature>